<evidence type="ECO:0000313" key="1">
    <source>
        <dbReference type="EMBL" id="KGF96171.1"/>
    </source>
</evidence>
<organism evidence="1 2">
    <name type="scientific">Prochlorococcus marinus str. MIT 9201</name>
    <dbReference type="NCBI Taxonomy" id="93057"/>
    <lineage>
        <taxon>Bacteria</taxon>
        <taxon>Bacillati</taxon>
        <taxon>Cyanobacteriota</taxon>
        <taxon>Cyanophyceae</taxon>
        <taxon>Synechococcales</taxon>
        <taxon>Prochlorococcaceae</taxon>
        <taxon>Prochlorococcus</taxon>
    </lineage>
</organism>
<dbReference type="EMBL" id="JNAL01000010">
    <property type="protein sequence ID" value="KGF96171.1"/>
    <property type="molecule type" value="Genomic_DNA"/>
</dbReference>
<protein>
    <submittedName>
        <fullName evidence="1">Uncharacterized protein</fullName>
    </submittedName>
</protein>
<proteinExistence type="predicted"/>
<sequence length="112" mass="13590">MAKHYLIAVEDKDEKLFRLFCEKNTKYAMAIGRETTSETLRLDYVLYLVNLISNLVGKSLGMKDWDNLRYYLKRKVKEYCPEFSDYSEFKYQYDLQFDDDLAFPRNKKINRR</sequence>
<accession>A0A0A2A5S3</accession>
<gene>
    <name evidence="1" type="ORF">EU95_0966</name>
</gene>
<reference evidence="2" key="1">
    <citation type="journal article" date="2014" name="Sci. Data">
        <title>Genomes of diverse isolates of the marine cyanobacterium Prochlorococcus.</title>
        <authorList>
            <person name="Biller S."/>
            <person name="Berube P."/>
            <person name="Thompson J."/>
            <person name="Kelly L."/>
            <person name="Roggensack S."/>
            <person name="Awad L."/>
            <person name="Roache-Johnson K."/>
            <person name="Ding H."/>
            <person name="Giovannoni S.J."/>
            <person name="Moore L.R."/>
            <person name="Chisholm S.W."/>
        </authorList>
    </citation>
    <scope>NUCLEOTIDE SEQUENCE [LARGE SCALE GENOMIC DNA]</scope>
    <source>
        <strain evidence="2">MIT 9201</strain>
    </source>
</reference>
<dbReference type="AlphaFoldDB" id="A0A0A2A5S3"/>
<comment type="caution">
    <text evidence="1">The sequence shown here is derived from an EMBL/GenBank/DDBJ whole genome shotgun (WGS) entry which is preliminary data.</text>
</comment>
<name>A0A0A2A5S3_PROMR</name>
<dbReference type="Proteomes" id="UP000030355">
    <property type="component" value="Unassembled WGS sequence"/>
</dbReference>
<evidence type="ECO:0000313" key="2">
    <source>
        <dbReference type="Proteomes" id="UP000030355"/>
    </source>
</evidence>
<dbReference type="RefSeq" id="WP_032522107.1">
    <property type="nucleotide sequence ID" value="NZ_CP138977.1"/>
</dbReference>